<dbReference type="InterPro" id="IPR024445">
    <property type="entry name" value="Tnp_ISXO2-like"/>
</dbReference>
<dbReference type="InterPro" id="IPR051354">
    <property type="entry name" value="Transposase_27_IS1"/>
</dbReference>
<dbReference type="SMART" id="SM01126">
    <property type="entry name" value="DDE_Tnp_IS1595"/>
    <property type="match status" value="1"/>
</dbReference>
<accession>A0AAJ2N4R3</accession>
<dbReference type="PANTHER" id="PTHR33293:SF1">
    <property type="entry name" value="INSERTION ELEMENT IS1 1 PROTEIN INSB-RELATED"/>
    <property type="match status" value="1"/>
</dbReference>
<dbReference type="PANTHER" id="PTHR33293">
    <property type="entry name" value="INSERTION ELEMENT IS1 1 PROTEIN INSB-RELATED"/>
    <property type="match status" value="1"/>
</dbReference>
<evidence type="ECO:0000259" key="1">
    <source>
        <dbReference type="SMART" id="SM01126"/>
    </source>
</evidence>
<keyword evidence="3" id="KW-1185">Reference proteome</keyword>
<proteinExistence type="predicted"/>
<dbReference type="NCBIfam" id="NF033547">
    <property type="entry name" value="transpos_IS1595"/>
    <property type="match status" value="1"/>
</dbReference>
<organism evidence="2 3">
    <name type="scientific">Paenibacillus suaedae</name>
    <dbReference type="NCBI Taxonomy" id="3077233"/>
    <lineage>
        <taxon>Bacteria</taxon>
        <taxon>Bacillati</taxon>
        <taxon>Bacillota</taxon>
        <taxon>Bacilli</taxon>
        <taxon>Bacillales</taxon>
        <taxon>Paenibacillaceae</taxon>
        <taxon>Paenibacillus</taxon>
    </lineage>
</organism>
<evidence type="ECO:0000313" key="2">
    <source>
        <dbReference type="EMBL" id="MDT8977877.1"/>
    </source>
</evidence>
<sequence>MDLKELKKLADTLDDNGKRELIYYLQSRTKGVALPVRAIDEIQEQKHKDGLVCPHCKNHSVVRFGKYAVRTRTGEVKRQRYRCKSCRQTFNDLTNTPLQRTRRPHMWVRFIECMIESFSLRKCAEQLNDEVTHVTLFYWRHKILSALKQIPTEAFQDIVEMDETYFLYSEKGKRNIAKRKPRKRGGKAKYRGISHDQVCVLVARDRQKMTYSGVLGRGRIRTTKLDEAIGGHLSDSNVLCTDSWRAFSSYANSKGMTHYRFKSDGKQRVKGVYHIQNVNSYHSRLKKWMDRFNGVATKYLPDYLAWFRYLDSKEYENTASNKKNMLVKSCLFTVTDEHQTSAFCVFLLSYRAVMRNFQGM</sequence>
<dbReference type="Pfam" id="PF12762">
    <property type="entry name" value="DDE_Tnp_IS1595"/>
    <property type="match status" value="1"/>
</dbReference>
<gene>
    <name evidence="2" type="ORF">RQP50_16705</name>
</gene>
<protein>
    <submittedName>
        <fullName evidence="2">IS1595 family transposase</fullName>
    </submittedName>
</protein>
<name>A0AAJ2N4R3_9BACL</name>
<dbReference type="EMBL" id="JAVYAA010000003">
    <property type="protein sequence ID" value="MDT8977877.1"/>
    <property type="molecule type" value="Genomic_DNA"/>
</dbReference>
<dbReference type="RefSeq" id="WP_315746100.1">
    <property type="nucleotide sequence ID" value="NZ_JAVYAA010000003.1"/>
</dbReference>
<evidence type="ECO:0000313" key="3">
    <source>
        <dbReference type="Proteomes" id="UP001250538"/>
    </source>
</evidence>
<comment type="caution">
    <text evidence="2">The sequence shown here is derived from an EMBL/GenBank/DDBJ whole genome shotgun (WGS) entry which is preliminary data.</text>
</comment>
<feature type="domain" description="ISXO2-like transposase" evidence="1">
    <location>
        <begin position="154"/>
        <end position="312"/>
    </location>
</feature>
<reference evidence="3" key="1">
    <citation type="submission" date="2023-09" db="EMBL/GenBank/DDBJ databases">
        <title>Paenibacillus sp. chi10 Genome sequencing and assembly.</title>
        <authorList>
            <person name="Kim I."/>
        </authorList>
    </citation>
    <scope>NUCLEOTIDE SEQUENCE [LARGE SCALE GENOMIC DNA]</scope>
    <source>
        <strain evidence="3">chi10</strain>
    </source>
</reference>
<dbReference type="Proteomes" id="UP001250538">
    <property type="component" value="Unassembled WGS sequence"/>
</dbReference>
<dbReference type="AlphaFoldDB" id="A0AAJ2N4R3"/>